<evidence type="ECO:0008006" key="4">
    <source>
        <dbReference type="Google" id="ProtNLM"/>
    </source>
</evidence>
<keyword evidence="3" id="KW-1185">Reference proteome</keyword>
<dbReference type="PANTHER" id="PTHR35567:SF1">
    <property type="entry name" value="CONSERVED FUNGAL PROTEIN (AFU_ORTHOLOGUE AFUA_1G14230)"/>
    <property type="match status" value="1"/>
</dbReference>
<feature type="signal peptide" evidence="1">
    <location>
        <begin position="1"/>
        <end position="19"/>
    </location>
</feature>
<dbReference type="OrthoDB" id="1859733at2759"/>
<name>A0A8K0RGS6_9PLEO</name>
<feature type="chain" id="PRO_5035473852" description="Malate dehydrogenase" evidence="1">
    <location>
        <begin position="20"/>
        <end position="239"/>
    </location>
</feature>
<accession>A0A8K0RGS6</accession>
<dbReference type="InterPro" id="IPR021851">
    <property type="entry name" value="DUF3455"/>
</dbReference>
<protein>
    <recommendedName>
        <fullName evidence="4">Malate dehydrogenase</fullName>
    </recommendedName>
</protein>
<proteinExistence type="predicted"/>
<dbReference type="AlphaFoldDB" id="A0A8K0RGS6"/>
<dbReference type="Proteomes" id="UP000813461">
    <property type="component" value="Unassembled WGS sequence"/>
</dbReference>
<evidence type="ECO:0000256" key="1">
    <source>
        <dbReference type="SAM" id="SignalP"/>
    </source>
</evidence>
<gene>
    <name evidence="2" type="ORF">FB567DRAFT_180814</name>
</gene>
<sequence>MFVATLSVLSVALFSASSAALPWPGKQTYTPSSDLSKLAKLVPQSDLPIPDGQLKYVVLGIGTQNYTCTGSPDAAPGTTGATATLYDIGTQLNNDPMAKWKIPSISPLALSLSAYPVALDWSLKSQGYSNLIGHHFFASVNGAATPTFALDQLPAPYPMAQVGKLNDTAAPATACPGLQGEGTVKWLYLKDLKGLSQGGIDTVYRLETAGGMAPATCKGQPASFEVKYTAQYWIFGPKK</sequence>
<reference evidence="2" key="1">
    <citation type="journal article" date="2021" name="Nat. Commun.">
        <title>Genetic determinants of endophytism in the Arabidopsis root mycobiome.</title>
        <authorList>
            <person name="Mesny F."/>
            <person name="Miyauchi S."/>
            <person name="Thiergart T."/>
            <person name="Pickel B."/>
            <person name="Atanasova L."/>
            <person name="Karlsson M."/>
            <person name="Huettel B."/>
            <person name="Barry K.W."/>
            <person name="Haridas S."/>
            <person name="Chen C."/>
            <person name="Bauer D."/>
            <person name="Andreopoulos W."/>
            <person name="Pangilinan J."/>
            <person name="LaButti K."/>
            <person name="Riley R."/>
            <person name="Lipzen A."/>
            <person name="Clum A."/>
            <person name="Drula E."/>
            <person name="Henrissat B."/>
            <person name="Kohler A."/>
            <person name="Grigoriev I.V."/>
            <person name="Martin F.M."/>
            <person name="Hacquard S."/>
        </authorList>
    </citation>
    <scope>NUCLEOTIDE SEQUENCE</scope>
    <source>
        <strain evidence="2">MPI-SDFR-AT-0120</strain>
    </source>
</reference>
<evidence type="ECO:0000313" key="3">
    <source>
        <dbReference type="Proteomes" id="UP000813461"/>
    </source>
</evidence>
<keyword evidence="1" id="KW-0732">Signal</keyword>
<evidence type="ECO:0000313" key="2">
    <source>
        <dbReference type="EMBL" id="KAH7093779.1"/>
    </source>
</evidence>
<comment type="caution">
    <text evidence="2">The sequence shown here is derived from an EMBL/GenBank/DDBJ whole genome shotgun (WGS) entry which is preliminary data.</text>
</comment>
<dbReference type="PANTHER" id="PTHR35567">
    <property type="entry name" value="MALATE DEHYDROGENASE (AFU_ORTHOLOGUE AFUA_2G13800)"/>
    <property type="match status" value="1"/>
</dbReference>
<dbReference type="EMBL" id="JAGMVJ010000002">
    <property type="protein sequence ID" value="KAH7093779.1"/>
    <property type="molecule type" value="Genomic_DNA"/>
</dbReference>
<organism evidence="2 3">
    <name type="scientific">Paraphoma chrysanthemicola</name>
    <dbReference type="NCBI Taxonomy" id="798071"/>
    <lineage>
        <taxon>Eukaryota</taxon>
        <taxon>Fungi</taxon>
        <taxon>Dikarya</taxon>
        <taxon>Ascomycota</taxon>
        <taxon>Pezizomycotina</taxon>
        <taxon>Dothideomycetes</taxon>
        <taxon>Pleosporomycetidae</taxon>
        <taxon>Pleosporales</taxon>
        <taxon>Pleosporineae</taxon>
        <taxon>Phaeosphaeriaceae</taxon>
        <taxon>Paraphoma</taxon>
    </lineage>
</organism>
<dbReference type="Pfam" id="PF11937">
    <property type="entry name" value="DUF3455"/>
    <property type="match status" value="1"/>
</dbReference>